<dbReference type="PROSITE" id="PS00175">
    <property type="entry name" value="PG_MUTASE"/>
    <property type="match status" value="1"/>
</dbReference>
<dbReference type="Pfam" id="PF00300">
    <property type="entry name" value="His_Phos_1"/>
    <property type="match status" value="1"/>
</dbReference>
<proteinExistence type="predicted"/>
<accession>A0A9W7XI35</accession>
<dbReference type="SUPFAM" id="SSF53254">
    <property type="entry name" value="Phosphoglycerate mutase-like"/>
    <property type="match status" value="1"/>
</dbReference>
<comment type="caution">
    <text evidence="4">The sequence shown here is derived from an EMBL/GenBank/DDBJ whole genome shotgun (WGS) entry which is preliminary data.</text>
</comment>
<dbReference type="EMBL" id="JANBOH010000126">
    <property type="protein sequence ID" value="KAJ1645064.1"/>
    <property type="molecule type" value="Genomic_DNA"/>
</dbReference>
<dbReference type="PANTHER" id="PTHR46517:SF1">
    <property type="entry name" value="FRUCTOSE-2,6-BISPHOSPHATASE TIGAR"/>
    <property type="match status" value="1"/>
</dbReference>
<feature type="binding site" evidence="3">
    <location>
        <begin position="11"/>
        <end position="18"/>
    </location>
    <ligand>
        <name>substrate</name>
    </ligand>
</feature>
<feature type="binding site" evidence="3">
    <location>
        <position position="62"/>
    </location>
    <ligand>
        <name>substrate</name>
    </ligand>
</feature>
<dbReference type="SMART" id="SM00855">
    <property type="entry name" value="PGAM"/>
    <property type="match status" value="1"/>
</dbReference>
<dbReference type="InterPro" id="IPR029033">
    <property type="entry name" value="His_PPase_superfam"/>
</dbReference>
<evidence type="ECO:0000313" key="5">
    <source>
        <dbReference type="Proteomes" id="UP001145021"/>
    </source>
</evidence>
<evidence type="ECO:0000256" key="1">
    <source>
        <dbReference type="ARBA" id="ARBA00022801"/>
    </source>
</evidence>
<sequence length="228" mass="25795">MTRRINIILARHGETSANAQNMMQGSLVNLPLNDLGRRQAAALAEGMKDKKIDWILTSQLNRAIETASYVSKYHSAVPVFRDERLNEISWGKADGKDNKTIGPIVKSVTGAWVAGDFDARIPDGESANECKERILAAFADLLHKARKRNYENVFVCIHGRIMRVIMSVLVDKDLRTMERFTHANCCYHQLEVEVEDDAEALPDPWTLKFKPVCIDARDHLVALQRPRI</sequence>
<feature type="active site" description="Proton donor/acceptor" evidence="2">
    <location>
        <position position="87"/>
    </location>
</feature>
<dbReference type="AlphaFoldDB" id="A0A9W7XI35"/>
<reference evidence="4" key="1">
    <citation type="submission" date="2022-07" db="EMBL/GenBank/DDBJ databases">
        <title>Phylogenomic reconstructions and comparative analyses of Kickxellomycotina fungi.</title>
        <authorList>
            <person name="Reynolds N.K."/>
            <person name="Stajich J.E."/>
            <person name="Barry K."/>
            <person name="Grigoriev I.V."/>
            <person name="Crous P."/>
            <person name="Smith M.E."/>
        </authorList>
    </citation>
    <scope>NUCLEOTIDE SEQUENCE</scope>
    <source>
        <strain evidence="4">NBRC 105413</strain>
    </source>
</reference>
<dbReference type="InterPro" id="IPR001345">
    <property type="entry name" value="PG/BPGM_mutase_AS"/>
</dbReference>
<keyword evidence="5" id="KW-1185">Reference proteome</keyword>
<gene>
    <name evidence="4" type="ORF">LPJ64_003323</name>
</gene>
<organism evidence="4 5">
    <name type="scientific">Coemansia asiatica</name>
    <dbReference type="NCBI Taxonomy" id="1052880"/>
    <lineage>
        <taxon>Eukaryota</taxon>
        <taxon>Fungi</taxon>
        <taxon>Fungi incertae sedis</taxon>
        <taxon>Zoopagomycota</taxon>
        <taxon>Kickxellomycotina</taxon>
        <taxon>Kickxellomycetes</taxon>
        <taxon>Kickxellales</taxon>
        <taxon>Kickxellaceae</taxon>
        <taxon>Coemansia</taxon>
    </lineage>
</organism>
<dbReference type="GO" id="GO:0045820">
    <property type="term" value="P:negative regulation of glycolytic process"/>
    <property type="evidence" value="ECO:0007669"/>
    <property type="project" value="TreeGrafter"/>
</dbReference>
<name>A0A9W7XI35_9FUNG</name>
<dbReference type="Gene3D" id="3.40.50.1240">
    <property type="entry name" value="Phosphoglycerate mutase-like"/>
    <property type="match status" value="1"/>
</dbReference>
<dbReference type="InterPro" id="IPR013078">
    <property type="entry name" value="His_Pase_superF_clade-1"/>
</dbReference>
<dbReference type="Proteomes" id="UP001145021">
    <property type="component" value="Unassembled WGS sequence"/>
</dbReference>
<evidence type="ECO:0000256" key="2">
    <source>
        <dbReference type="PIRSR" id="PIRSR613078-1"/>
    </source>
</evidence>
<dbReference type="InterPro" id="IPR051695">
    <property type="entry name" value="Phosphoglycerate_Mutase"/>
</dbReference>
<evidence type="ECO:0000313" key="4">
    <source>
        <dbReference type="EMBL" id="KAJ1645064.1"/>
    </source>
</evidence>
<feature type="active site" description="Tele-phosphohistidine intermediate" evidence="2">
    <location>
        <position position="12"/>
    </location>
</feature>
<protein>
    <recommendedName>
        <fullName evidence="6">Phosphoglycerate mutase</fullName>
    </recommendedName>
</protein>
<dbReference type="GO" id="GO:0043456">
    <property type="term" value="P:regulation of pentose-phosphate shunt"/>
    <property type="evidence" value="ECO:0007669"/>
    <property type="project" value="TreeGrafter"/>
</dbReference>
<dbReference type="CDD" id="cd07067">
    <property type="entry name" value="HP_PGM_like"/>
    <property type="match status" value="1"/>
</dbReference>
<keyword evidence="1" id="KW-0378">Hydrolase</keyword>
<dbReference type="PANTHER" id="PTHR46517">
    <property type="entry name" value="FRUCTOSE-2,6-BISPHOSPHATASE TIGAR"/>
    <property type="match status" value="1"/>
</dbReference>
<evidence type="ECO:0000256" key="3">
    <source>
        <dbReference type="PIRSR" id="PIRSR613078-2"/>
    </source>
</evidence>
<evidence type="ECO:0008006" key="6">
    <source>
        <dbReference type="Google" id="ProtNLM"/>
    </source>
</evidence>
<dbReference type="GO" id="GO:0005829">
    <property type="term" value="C:cytosol"/>
    <property type="evidence" value="ECO:0007669"/>
    <property type="project" value="TreeGrafter"/>
</dbReference>
<dbReference type="GO" id="GO:0004331">
    <property type="term" value="F:fructose-2,6-bisphosphate 2-phosphatase activity"/>
    <property type="evidence" value="ECO:0007669"/>
    <property type="project" value="TreeGrafter"/>
</dbReference>